<evidence type="ECO:0000256" key="2">
    <source>
        <dbReference type="SAM" id="MobiDB-lite"/>
    </source>
</evidence>
<dbReference type="Gene3D" id="2.40.260.10">
    <property type="entry name" value="Sortase"/>
    <property type="match status" value="1"/>
</dbReference>
<evidence type="ECO:0000256" key="1">
    <source>
        <dbReference type="ARBA" id="ARBA00022801"/>
    </source>
</evidence>
<dbReference type="Proteomes" id="UP001596990">
    <property type="component" value="Unassembled WGS sequence"/>
</dbReference>
<sequence length="323" mass="36188">MKAEWKIYFTVVGLVALMLVGYETNVWAKLTESESQVVKVDDPDSSSYLNSSKQPDQKQAPDGEFTVLNKNKDLNDAEVTKKEVKEDEGIVPTRIEIPSIDVDAEIENVGILENGEMGVPEDDSKVGWFEPGTKPGNEGNSVLAGHVDNYKGPAVFFYLKDLKKGDEITVTDKDGEKKTYVVQKLESYPMDNSPIEKIFGKTDKKRLNLITCTGDFIRDEGGHQDRLVVYTELKEPEKEKREIAAPTNVEVNGTFVTWHAVREDYVAGYRVYRSENGEDFEKVGSISAHERKAFSDPDAGKYTYYVTTVDNEGNESKPSEKTS</sequence>
<dbReference type="SUPFAM" id="SSF63817">
    <property type="entry name" value="Sortase"/>
    <property type="match status" value="1"/>
</dbReference>
<dbReference type="InterPro" id="IPR042001">
    <property type="entry name" value="Sortase_F"/>
</dbReference>
<evidence type="ECO:0000313" key="4">
    <source>
        <dbReference type="Proteomes" id="UP001596990"/>
    </source>
</evidence>
<dbReference type="InterPro" id="IPR023365">
    <property type="entry name" value="Sortase_dom-sf"/>
</dbReference>
<name>A0ABW3L8S8_9BACI</name>
<reference evidence="4" key="1">
    <citation type="journal article" date="2019" name="Int. J. Syst. Evol. Microbiol.">
        <title>The Global Catalogue of Microorganisms (GCM) 10K type strain sequencing project: providing services to taxonomists for standard genome sequencing and annotation.</title>
        <authorList>
            <consortium name="The Broad Institute Genomics Platform"/>
            <consortium name="The Broad Institute Genome Sequencing Center for Infectious Disease"/>
            <person name="Wu L."/>
            <person name="Ma J."/>
        </authorList>
    </citation>
    <scope>NUCLEOTIDE SEQUENCE [LARGE SCALE GENOMIC DNA]</scope>
    <source>
        <strain evidence="4">CCUG 56607</strain>
    </source>
</reference>
<feature type="region of interest" description="Disordered" evidence="2">
    <location>
        <begin position="41"/>
        <end position="63"/>
    </location>
</feature>
<dbReference type="EMBL" id="JBHTKL010000006">
    <property type="protein sequence ID" value="MFD1021009.1"/>
    <property type="molecule type" value="Genomic_DNA"/>
</dbReference>
<comment type="caution">
    <text evidence="3">The sequence shown here is derived from an EMBL/GenBank/DDBJ whole genome shotgun (WGS) entry which is preliminary data.</text>
</comment>
<dbReference type="Gene3D" id="2.60.40.10">
    <property type="entry name" value="Immunoglobulins"/>
    <property type="match status" value="1"/>
</dbReference>
<gene>
    <name evidence="3" type="ORF">ACFQ2J_17605</name>
</gene>
<keyword evidence="1" id="KW-0378">Hydrolase</keyword>
<accession>A0ABW3L8S8</accession>
<evidence type="ECO:0000313" key="3">
    <source>
        <dbReference type="EMBL" id="MFD1021009.1"/>
    </source>
</evidence>
<dbReference type="Pfam" id="PF04203">
    <property type="entry name" value="Sortase"/>
    <property type="match status" value="1"/>
</dbReference>
<dbReference type="CDD" id="cd05829">
    <property type="entry name" value="Sortase_F"/>
    <property type="match status" value="1"/>
</dbReference>
<organism evidence="3 4">
    <name type="scientific">Thalassobacillus hwangdonensis</name>
    <dbReference type="NCBI Taxonomy" id="546108"/>
    <lineage>
        <taxon>Bacteria</taxon>
        <taxon>Bacillati</taxon>
        <taxon>Bacillota</taxon>
        <taxon>Bacilli</taxon>
        <taxon>Bacillales</taxon>
        <taxon>Bacillaceae</taxon>
        <taxon>Thalassobacillus</taxon>
    </lineage>
</organism>
<dbReference type="RefSeq" id="WP_386063686.1">
    <property type="nucleotide sequence ID" value="NZ_JBHTKL010000006.1"/>
</dbReference>
<dbReference type="InterPro" id="IPR005754">
    <property type="entry name" value="Sortase"/>
</dbReference>
<protein>
    <submittedName>
        <fullName evidence="3">Sortase domain-bontaining protein</fullName>
    </submittedName>
</protein>
<proteinExistence type="predicted"/>
<dbReference type="InterPro" id="IPR013783">
    <property type="entry name" value="Ig-like_fold"/>
</dbReference>
<keyword evidence="4" id="KW-1185">Reference proteome</keyword>
<feature type="compositionally biased region" description="Polar residues" evidence="2">
    <location>
        <begin position="45"/>
        <end position="54"/>
    </location>
</feature>